<dbReference type="Gene3D" id="3.40.50.720">
    <property type="entry name" value="NAD(P)-binding Rossmann-like Domain"/>
    <property type="match status" value="1"/>
</dbReference>
<dbReference type="InterPro" id="IPR011032">
    <property type="entry name" value="GroES-like_sf"/>
</dbReference>
<dbReference type="CDD" id="cd05289">
    <property type="entry name" value="MDR_like_2"/>
    <property type="match status" value="1"/>
</dbReference>
<feature type="domain" description="Enoyl reductase (ER)" evidence="2">
    <location>
        <begin position="10"/>
        <end position="313"/>
    </location>
</feature>
<keyword evidence="1" id="KW-0521">NADP</keyword>
<dbReference type="InterPro" id="IPR036291">
    <property type="entry name" value="NAD(P)-bd_dom_sf"/>
</dbReference>
<dbReference type="InterPro" id="IPR051603">
    <property type="entry name" value="Zinc-ADH_QOR/CCCR"/>
</dbReference>
<dbReference type="OrthoDB" id="9787435at2"/>
<evidence type="ECO:0000313" key="4">
    <source>
        <dbReference type="Proteomes" id="UP000092952"/>
    </source>
</evidence>
<dbReference type="InterPro" id="IPR020843">
    <property type="entry name" value="ER"/>
</dbReference>
<name>A0A1B1YVS3_9GAMM</name>
<dbReference type="SUPFAM" id="SSF50129">
    <property type="entry name" value="GroES-like"/>
    <property type="match status" value="1"/>
</dbReference>
<evidence type="ECO:0000256" key="1">
    <source>
        <dbReference type="ARBA" id="ARBA00022857"/>
    </source>
</evidence>
<dbReference type="STRING" id="1810504.PG2T_12275"/>
<dbReference type="GO" id="GO:0016491">
    <property type="term" value="F:oxidoreductase activity"/>
    <property type="evidence" value="ECO:0007669"/>
    <property type="project" value="InterPro"/>
</dbReference>
<keyword evidence="4" id="KW-1185">Reference proteome</keyword>
<dbReference type="Gene3D" id="3.90.180.10">
    <property type="entry name" value="Medium-chain alcohol dehydrogenases, catalytic domain"/>
    <property type="match status" value="1"/>
</dbReference>
<dbReference type="InParanoid" id="A0A1B1YVS3"/>
<reference evidence="4" key="1">
    <citation type="submission" date="2016-03" db="EMBL/GenBank/DDBJ databases">
        <title>Complete genome sequence of Solimmundus cernigliae, representing a novel lineage of polycyclic aromatic hydrocarbon degraders within the Gammaproteobacteria.</title>
        <authorList>
            <person name="Singleton D.R."/>
            <person name="Dickey A.N."/>
            <person name="Scholl E.H."/>
            <person name="Wright F.A."/>
            <person name="Aitken M.D."/>
        </authorList>
    </citation>
    <scope>NUCLEOTIDE SEQUENCE [LARGE SCALE GENOMIC DNA]</scope>
    <source>
        <strain evidence="4">TR3.2</strain>
    </source>
</reference>
<accession>A0A1B1YVS3</accession>
<dbReference type="KEGG" id="gbi:PG2T_12275"/>
<dbReference type="InterPro" id="IPR013154">
    <property type="entry name" value="ADH-like_N"/>
</dbReference>
<sequence>MKAIVIHDFGGPEQLQLVDRPMPPITHEQVLVAVRVAAVNPIDWRIRKGQLKDFVAYEFPAIMGREVSGVVAQVGAAVRDFAVGDAVLVFLQQRLMHWGGYAEYVPVEAAKLAHKPANLSFEQAAALPVAGHTAWQGLFEVAQLKRGEVVLITGAAGGVGSLAVQLACDAGATVIASASPANHEFVRSLGAALVVDYQAPDFAARIAAQFPAGVDVIFAAFAGVSLQGARPLVHAGTRIVLLSPVATEQDLQIGPVSSQLLIARADGAQLEKIAQLAAQGRLRPQIGPLLPLEQAARAHEMSESHHTRGKILLRVAADDPA</sequence>
<dbReference type="EMBL" id="CP014671">
    <property type="protein sequence ID" value="ANX04866.1"/>
    <property type="molecule type" value="Genomic_DNA"/>
</dbReference>
<organism evidence="3 4">
    <name type="scientific">Immundisolibacter cernigliae</name>
    <dbReference type="NCBI Taxonomy" id="1810504"/>
    <lineage>
        <taxon>Bacteria</taxon>
        <taxon>Pseudomonadati</taxon>
        <taxon>Pseudomonadota</taxon>
        <taxon>Gammaproteobacteria</taxon>
        <taxon>Immundisolibacterales</taxon>
        <taxon>Immundisolibacteraceae</taxon>
        <taxon>Immundisolibacter</taxon>
    </lineage>
</organism>
<proteinExistence type="predicted"/>
<dbReference type="Pfam" id="PF08240">
    <property type="entry name" value="ADH_N"/>
    <property type="match status" value="1"/>
</dbReference>
<gene>
    <name evidence="3" type="ORF">PG2T_12275</name>
</gene>
<evidence type="ECO:0000313" key="3">
    <source>
        <dbReference type="EMBL" id="ANX04866.1"/>
    </source>
</evidence>
<dbReference type="Proteomes" id="UP000092952">
    <property type="component" value="Chromosome"/>
</dbReference>
<dbReference type="Pfam" id="PF13602">
    <property type="entry name" value="ADH_zinc_N_2"/>
    <property type="match status" value="1"/>
</dbReference>
<dbReference type="AlphaFoldDB" id="A0A1B1YVS3"/>
<dbReference type="SMART" id="SM00829">
    <property type="entry name" value="PKS_ER"/>
    <property type="match status" value="1"/>
</dbReference>
<dbReference type="PANTHER" id="PTHR44154">
    <property type="entry name" value="QUINONE OXIDOREDUCTASE"/>
    <property type="match status" value="1"/>
</dbReference>
<protein>
    <recommendedName>
        <fullName evidence="2">Enoyl reductase (ER) domain-containing protein</fullName>
    </recommendedName>
</protein>
<dbReference type="SUPFAM" id="SSF51735">
    <property type="entry name" value="NAD(P)-binding Rossmann-fold domains"/>
    <property type="match status" value="1"/>
</dbReference>
<dbReference type="RefSeq" id="WP_068805930.1">
    <property type="nucleotide sequence ID" value="NZ_CP014671.1"/>
</dbReference>
<evidence type="ECO:0000259" key="2">
    <source>
        <dbReference type="SMART" id="SM00829"/>
    </source>
</evidence>
<dbReference type="PANTHER" id="PTHR44154:SF1">
    <property type="entry name" value="QUINONE OXIDOREDUCTASE"/>
    <property type="match status" value="1"/>
</dbReference>